<feature type="non-terminal residue" evidence="3">
    <location>
        <position position="1"/>
    </location>
</feature>
<evidence type="ECO:0000313" key="3">
    <source>
        <dbReference type="EMBL" id="KAJ9577081.1"/>
    </source>
</evidence>
<evidence type="ECO:0000313" key="4">
    <source>
        <dbReference type="Proteomes" id="UP001233999"/>
    </source>
</evidence>
<feature type="region of interest" description="Disordered" evidence="1">
    <location>
        <begin position="71"/>
        <end position="96"/>
    </location>
</feature>
<reference evidence="3" key="1">
    <citation type="journal article" date="2023" name="IScience">
        <title>Live-bearing cockroach genome reveals convergent evolutionary mechanisms linked to viviparity in insects and beyond.</title>
        <authorList>
            <person name="Fouks B."/>
            <person name="Harrison M.C."/>
            <person name="Mikhailova A.A."/>
            <person name="Marchal E."/>
            <person name="English S."/>
            <person name="Carruthers M."/>
            <person name="Jennings E.C."/>
            <person name="Chiamaka E.L."/>
            <person name="Frigard R.A."/>
            <person name="Pippel M."/>
            <person name="Attardo G.M."/>
            <person name="Benoit J.B."/>
            <person name="Bornberg-Bauer E."/>
            <person name="Tobe S.S."/>
        </authorList>
    </citation>
    <scope>NUCLEOTIDE SEQUENCE</scope>
    <source>
        <strain evidence="3">Stay&amp;Tobe</strain>
    </source>
</reference>
<dbReference type="EMBL" id="JASPKZ010009377">
    <property type="protein sequence ID" value="KAJ9577081.1"/>
    <property type="molecule type" value="Genomic_DNA"/>
</dbReference>
<name>A0AAD7ZB71_DIPPU</name>
<sequence>KVSAQEEQNEIEDDGNWKVLYRVISDCSKKSDMGLCLKMKAVVFLDRAISLDSPLYINDYISLAKEHKAHKGRSMKQPISETNLEETLPKSEEEKNEKLDDMLQEKVDDFLHSRSLQVNFPTDVFEGRKKGKKGGYLMAGGLAMAGMMAQAFMGKIALIAGKALLVAKIALVISGIVGLKKLVGGGGGGGHDSHQVVYATGGHEHGWQRSFPDDSVDSHDLAYNAQKPVTFSDD</sequence>
<dbReference type="PANTHER" id="PTHR21879:SF14">
    <property type="entry name" value="OSIRIS 8"/>
    <property type="match status" value="1"/>
</dbReference>
<keyword evidence="2" id="KW-0812">Transmembrane</keyword>
<feature type="compositionally biased region" description="Basic and acidic residues" evidence="1">
    <location>
        <begin position="87"/>
        <end position="96"/>
    </location>
</feature>
<keyword evidence="4" id="KW-1185">Reference proteome</keyword>
<dbReference type="GO" id="GO:0016020">
    <property type="term" value="C:membrane"/>
    <property type="evidence" value="ECO:0007669"/>
    <property type="project" value="TreeGrafter"/>
</dbReference>
<accession>A0AAD7ZB71</accession>
<protein>
    <submittedName>
        <fullName evidence="3">Uncharacterized protein</fullName>
    </submittedName>
</protein>
<dbReference type="InterPro" id="IPR012464">
    <property type="entry name" value="DUF1676"/>
</dbReference>
<feature type="transmembrane region" description="Helical" evidence="2">
    <location>
        <begin position="135"/>
        <end position="153"/>
    </location>
</feature>
<reference evidence="3" key="2">
    <citation type="submission" date="2023-05" db="EMBL/GenBank/DDBJ databases">
        <authorList>
            <person name="Fouks B."/>
        </authorList>
    </citation>
    <scope>NUCLEOTIDE SEQUENCE</scope>
    <source>
        <strain evidence="3">Stay&amp;Tobe</strain>
        <tissue evidence="3">Testes</tissue>
    </source>
</reference>
<proteinExistence type="predicted"/>
<dbReference type="Proteomes" id="UP001233999">
    <property type="component" value="Unassembled WGS sequence"/>
</dbReference>
<evidence type="ECO:0000256" key="2">
    <source>
        <dbReference type="SAM" id="Phobius"/>
    </source>
</evidence>
<keyword evidence="2" id="KW-0472">Membrane</keyword>
<comment type="caution">
    <text evidence="3">The sequence shown here is derived from an EMBL/GenBank/DDBJ whole genome shotgun (WGS) entry which is preliminary data.</text>
</comment>
<organism evidence="3 4">
    <name type="scientific">Diploptera punctata</name>
    <name type="common">Pacific beetle cockroach</name>
    <dbReference type="NCBI Taxonomy" id="6984"/>
    <lineage>
        <taxon>Eukaryota</taxon>
        <taxon>Metazoa</taxon>
        <taxon>Ecdysozoa</taxon>
        <taxon>Arthropoda</taxon>
        <taxon>Hexapoda</taxon>
        <taxon>Insecta</taxon>
        <taxon>Pterygota</taxon>
        <taxon>Neoptera</taxon>
        <taxon>Polyneoptera</taxon>
        <taxon>Dictyoptera</taxon>
        <taxon>Blattodea</taxon>
        <taxon>Blaberoidea</taxon>
        <taxon>Blaberidae</taxon>
        <taxon>Diplopterinae</taxon>
        <taxon>Diploptera</taxon>
    </lineage>
</organism>
<feature type="transmembrane region" description="Helical" evidence="2">
    <location>
        <begin position="159"/>
        <end position="179"/>
    </location>
</feature>
<keyword evidence="2" id="KW-1133">Transmembrane helix</keyword>
<dbReference type="Pfam" id="PF07898">
    <property type="entry name" value="DUF1676"/>
    <property type="match status" value="1"/>
</dbReference>
<dbReference type="AlphaFoldDB" id="A0AAD7ZB71"/>
<gene>
    <name evidence="3" type="ORF">L9F63_006361</name>
</gene>
<dbReference type="PANTHER" id="PTHR21879">
    <property type="entry name" value="FI03362P-RELATED-RELATED"/>
    <property type="match status" value="1"/>
</dbReference>
<evidence type="ECO:0000256" key="1">
    <source>
        <dbReference type="SAM" id="MobiDB-lite"/>
    </source>
</evidence>